<dbReference type="Proteomes" id="UP000027182">
    <property type="component" value="Chromosome"/>
</dbReference>
<dbReference type="AlphaFoldDB" id="A0A059Y4N6"/>
<evidence type="ECO:0000313" key="1">
    <source>
        <dbReference type="EMBL" id="AIA34290.1"/>
    </source>
</evidence>
<gene>
    <name evidence="1" type="ORF">K668_03600</name>
</gene>
<reference evidence="1 2" key="1">
    <citation type="submission" date="2013-04" db="EMBL/GenBank/DDBJ databases">
        <authorList>
            <person name="Lin L."/>
            <person name="Zeng Z."/>
            <person name="Xie J."/>
            <person name="Luo L."/>
            <person name="Yang Z."/>
            <person name="Liang W."/>
            <person name="Lin H."/>
            <person name="Dong C."/>
            <person name="Sun Y."/>
        </authorList>
    </citation>
    <scope>NUCLEOTIDE SEQUENCE [LARGE SCALE GENOMIC DNA]</scope>
    <source>
        <strain evidence="1 2">CQ-W70</strain>
    </source>
</reference>
<dbReference type="EMBL" id="CP005933">
    <property type="protein sequence ID" value="AIA34290.1"/>
    <property type="molecule type" value="Genomic_DNA"/>
</dbReference>
<dbReference type="KEGG" id="mbq:K668_03600"/>
<sequence>MDTSKTNFDKFKSNFIKTISSKRYEMLIKLYSEINYLTFGWAKCNNIQAVNTPAIESG</sequence>
<organism evidence="1 2">
    <name type="scientific">Mycoplasmopsis bovis CQ-W70</name>
    <dbReference type="NCBI Taxonomy" id="1316930"/>
    <lineage>
        <taxon>Bacteria</taxon>
        <taxon>Bacillati</taxon>
        <taxon>Mycoplasmatota</taxon>
        <taxon>Mycoplasmoidales</taxon>
        <taxon>Metamycoplasmataceae</taxon>
        <taxon>Mycoplasmopsis</taxon>
    </lineage>
</organism>
<evidence type="ECO:0000313" key="2">
    <source>
        <dbReference type="Proteomes" id="UP000027182"/>
    </source>
</evidence>
<keyword evidence="1" id="KW-0030">Aminoacyl-tRNA synthetase</keyword>
<name>A0A059Y4N6_MYCBV</name>
<dbReference type="HOGENOM" id="CLU_2974525_0_0_14"/>
<protein>
    <submittedName>
        <fullName evidence="1">Asparaginyl-tRNA synthetase</fullName>
    </submittedName>
</protein>
<keyword evidence="1" id="KW-0436">Ligase</keyword>
<dbReference type="GO" id="GO:0004812">
    <property type="term" value="F:aminoacyl-tRNA ligase activity"/>
    <property type="evidence" value="ECO:0007669"/>
    <property type="project" value="UniProtKB-KW"/>
</dbReference>
<accession>A0A059Y4N6</accession>
<dbReference type="GeneID" id="43500150"/>
<proteinExistence type="predicted"/>
<dbReference type="PATRIC" id="fig|1316930.3.peg.735"/>
<dbReference type="RefSeq" id="WP_013955038.1">
    <property type="nucleotide sequence ID" value="NZ_CP005933.1"/>
</dbReference>